<dbReference type="PANTHER" id="PTHR30466">
    <property type="entry name" value="FLAVIN REDUCTASE"/>
    <property type="match status" value="1"/>
</dbReference>
<dbReference type="SMART" id="SM00903">
    <property type="entry name" value="Flavin_Reduct"/>
    <property type="match status" value="1"/>
</dbReference>
<dbReference type="InterPro" id="IPR012349">
    <property type="entry name" value="Split_barrel_FMN-bd"/>
</dbReference>
<comment type="similarity">
    <text evidence="1">Belongs to the non-flavoprotein flavin reductase family.</text>
</comment>
<dbReference type="RefSeq" id="WP_259857843.1">
    <property type="nucleotide sequence ID" value="NZ_BAAAST010000016.1"/>
</dbReference>
<keyword evidence="5" id="KW-1185">Reference proteome</keyword>
<reference evidence="4" key="1">
    <citation type="submission" date="2021-04" db="EMBL/GenBank/DDBJ databases">
        <authorList>
            <person name="Hartkoorn R.C."/>
            <person name="Beaudoing E."/>
            <person name="Hot D."/>
        </authorList>
    </citation>
    <scope>NUCLEOTIDE SEQUENCE</scope>
    <source>
        <strain evidence="4">NRRL B-16292</strain>
    </source>
</reference>
<evidence type="ECO:0000259" key="3">
    <source>
        <dbReference type="SMART" id="SM00903"/>
    </source>
</evidence>
<evidence type="ECO:0000256" key="1">
    <source>
        <dbReference type="ARBA" id="ARBA00008898"/>
    </source>
</evidence>
<dbReference type="Gene3D" id="2.30.110.10">
    <property type="entry name" value="Electron Transport, Fmn-binding Protein, Chain A"/>
    <property type="match status" value="1"/>
</dbReference>
<dbReference type="Proteomes" id="UP001059617">
    <property type="component" value="Chromosome"/>
</dbReference>
<evidence type="ECO:0000256" key="2">
    <source>
        <dbReference type="ARBA" id="ARBA00023002"/>
    </source>
</evidence>
<sequence length="168" mass="17783">MSAPVMDTSAIADPAVFRRILGHFCTGIVVITGYDDAGPVGMTCQTFSSLSLNPPLVMFSPARTSTTWPRLRDTGTFAVNILSAGQQVLSRAFAVTGADKFAGVDWYRGHTGSPIIEGSMAHIECELAAIYPGGDHDIVIGRPLAAGEDPSLSPLLFFRSGYGTYEPA</sequence>
<dbReference type="PANTHER" id="PTHR30466:SF11">
    <property type="entry name" value="FLAVIN-DEPENDENT MONOOXYGENASE, REDUCTASE SUBUNIT HSAB"/>
    <property type="match status" value="1"/>
</dbReference>
<organism evidence="4 5">
    <name type="scientific">Dactylosporangium fulvum</name>
    <dbReference type="NCBI Taxonomy" id="53359"/>
    <lineage>
        <taxon>Bacteria</taxon>
        <taxon>Bacillati</taxon>
        <taxon>Actinomycetota</taxon>
        <taxon>Actinomycetes</taxon>
        <taxon>Micromonosporales</taxon>
        <taxon>Micromonosporaceae</taxon>
        <taxon>Dactylosporangium</taxon>
    </lineage>
</organism>
<dbReference type="InterPro" id="IPR002563">
    <property type="entry name" value="Flavin_Rdtase-like_dom"/>
</dbReference>
<keyword evidence="2" id="KW-0560">Oxidoreductase</keyword>
<dbReference type="EMBL" id="CP073720">
    <property type="protein sequence ID" value="UWP80085.1"/>
    <property type="molecule type" value="Genomic_DNA"/>
</dbReference>
<proteinExistence type="inferred from homology"/>
<evidence type="ECO:0000313" key="5">
    <source>
        <dbReference type="Proteomes" id="UP001059617"/>
    </source>
</evidence>
<reference evidence="4" key="2">
    <citation type="submission" date="2022-09" db="EMBL/GenBank/DDBJ databases">
        <title>Biosynthetic gene clusters of Dactylosporangioum fulvum.</title>
        <authorList>
            <person name="Caradec T."/>
        </authorList>
    </citation>
    <scope>NUCLEOTIDE SEQUENCE</scope>
    <source>
        <strain evidence="4">NRRL B-16292</strain>
    </source>
</reference>
<feature type="domain" description="Flavin reductase like" evidence="3">
    <location>
        <begin position="21"/>
        <end position="164"/>
    </location>
</feature>
<protein>
    <submittedName>
        <fullName evidence="4">Flavin reductase family protein</fullName>
    </submittedName>
</protein>
<name>A0ABY5VS19_9ACTN</name>
<dbReference type="InterPro" id="IPR050268">
    <property type="entry name" value="NADH-dep_flavin_reductase"/>
</dbReference>
<accession>A0ABY5VS19</accession>
<dbReference type="SUPFAM" id="SSF50475">
    <property type="entry name" value="FMN-binding split barrel"/>
    <property type="match status" value="1"/>
</dbReference>
<gene>
    <name evidence="4" type="ORF">Dfulv_33655</name>
</gene>
<dbReference type="Pfam" id="PF01613">
    <property type="entry name" value="Flavin_Reduct"/>
    <property type="match status" value="1"/>
</dbReference>
<evidence type="ECO:0000313" key="4">
    <source>
        <dbReference type="EMBL" id="UWP80085.1"/>
    </source>
</evidence>